<dbReference type="PANTHER" id="PTHR21152">
    <property type="entry name" value="AMINOTRANSFERASE CLASS V"/>
    <property type="match status" value="1"/>
</dbReference>
<proteinExistence type="inferred from homology"/>
<evidence type="ECO:0000313" key="12">
    <source>
        <dbReference type="Proteomes" id="UP000652995"/>
    </source>
</evidence>
<dbReference type="InterPro" id="IPR015422">
    <property type="entry name" value="PyrdxlP-dep_Trfase_small"/>
</dbReference>
<dbReference type="EMBL" id="LT906464">
    <property type="protein sequence ID" value="SNW02891.1"/>
    <property type="molecule type" value="Genomic_DNA"/>
</dbReference>
<reference evidence="10 11" key="2">
    <citation type="submission" date="2017-06" db="EMBL/GenBank/DDBJ databases">
        <authorList>
            <consortium name="Pathogen Informatics"/>
        </authorList>
    </citation>
    <scope>NUCLEOTIDE SEQUENCE [LARGE SCALE GENOMIC DNA]</scope>
    <source>
        <strain evidence="10 11">NCTC13833</strain>
    </source>
</reference>
<evidence type="ECO:0000256" key="1">
    <source>
        <dbReference type="ARBA" id="ARBA00001933"/>
    </source>
</evidence>
<reference evidence="9" key="4">
    <citation type="submission" date="2024-05" db="EMBL/GenBank/DDBJ databases">
        <authorList>
            <person name="Sun Q."/>
            <person name="Sedlacek I."/>
        </authorList>
    </citation>
    <scope>NUCLEOTIDE SEQUENCE</scope>
    <source>
        <strain evidence="9">CCM 4175</strain>
    </source>
</reference>
<dbReference type="InterPro" id="IPR015421">
    <property type="entry name" value="PyrdxlP-dep_Trfase_major"/>
</dbReference>
<accession>A0A240C452</accession>
<evidence type="ECO:0000313" key="10">
    <source>
        <dbReference type="EMBL" id="SNW02891.1"/>
    </source>
</evidence>
<dbReference type="InterPro" id="IPR020578">
    <property type="entry name" value="Aminotrans_V_PyrdxlP_BS"/>
</dbReference>
<name>A0A240C452_9STAP</name>
<dbReference type="RefSeq" id="WP_095117169.1">
    <property type="nucleotide sequence ID" value="NZ_BMCB01000009.1"/>
</dbReference>
<dbReference type="EMBL" id="BMCB01000009">
    <property type="protein sequence ID" value="GGA92419.1"/>
    <property type="molecule type" value="Genomic_DNA"/>
</dbReference>
<keyword evidence="10" id="KW-0808">Transferase</keyword>
<dbReference type="InterPro" id="IPR024169">
    <property type="entry name" value="SP_NH2Trfase/AEP_transaminase"/>
</dbReference>
<sequence>MYTHHSLLLTPGPTPVPNKIQHAMNLPMVGHRSSDFEAIAKLAFSGLKRVFGASHDVIILTSSGTSALEASMRNLINPDDHIVVIVSGAFGARFQQIAEAYSHHLHVFNVEWGESFNTEDVLTFIQSIDHPITAVFTQYCETSTSVLHPVAELGHSLKQFNPDIYYIVDGVSCIGAVDVDMERDQIDVLVAGSQKAMMLPPGLAFVAYNDRARTRFSQTNSPSFYLNLSKHLSSLEASTTPYTPNVPAFRGVVQYSQMIKEEGFQHVVKRHNVIRDALRKALKSLSLDLLVNDDAASPTVTAFVPKDHDELVYIKEQLAKTFNITIAGGQGKLKGHILRVGHMGFISPNDLLPFVSSLEMILSTYRNENYIGKGTKAFLEGIYHEL</sequence>
<dbReference type="AlphaFoldDB" id="A0A240C452"/>
<dbReference type="GO" id="GO:0008453">
    <property type="term" value="F:alanine-glyoxylate transaminase activity"/>
    <property type="evidence" value="ECO:0007669"/>
    <property type="project" value="TreeGrafter"/>
</dbReference>
<reference evidence="9" key="1">
    <citation type="journal article" date="2014" name="Int. J. Syst. Evol. Microbiol.">
        <title>Complete genome of a new Firmicutes species belonging to the dominant human colonic microbiota ('Ruminococcus bicirculans') reveals two chromosomes and a selective capacity to utilize plant glucans.</title>
        <authorList>
            <consortium name="NISC Comparative Sequencing Program"/>
            <person name="Wegmann U."/>
            <person name="Louis P."/>
            <person name="Goesmann A."/>
            <person name="Henrissat B."/>
            <person name="Duncan S.H."/>
            <person name="Flint H.J."/>
        </authorList>
    </citation>
    <scope>NUCLEOTIDE SEQUENCE</scope>
    <source>
        <strain evidence="9">CCM 4175</strain>
    </source>
</reference>
<dbReference type="InterPro" id="IPR000192">
    <property type="entry name" value="Aminotrans_V_dom"/>
</dbReference>
<comment type="cofactor">
    <cofactor evidence="1 5 7">
        <name>pyridoxal 5'-phosphate</name>
        <dbReference type="ChEBI" id="CHEBI:597326"/>
    </cofactor>
</comment>
<dbReference type="Proteomes" id="UP000243706">
    <property type="component" value="Chromosome 1"/>
</dbReference>
<dbReference type="SUPFAM" id="SSF53383">
    <property type="entry name" value="PLP-dependent transferases"/>
    <property type="match status" value="1"/>
</dbReference>
<dbReference type="GO" id="GO:0019265">
    <property type="term" value="P:glycine biosynthetic process, by transamination of glyoxylate"/>
    <property type="evidence" value="ECO:0007669"/>
    <property type="project" value="TreeGrafter"/>
</dbReference>
<organism evidence="10 11">
    <name type="scientific">Staphylococcus muscae</name>
    <dbReference type="NCBI Taxonomy" id="1294"/>
    <lineage>
        <taxon>Bacteria</taxon>
        <taxon>Bacillati</taxon>
        <taxon>Bacillota</taxon>
        <taxon>Bacilli</taxon>
        <taxon>Bacillales</taxon>
        <taxon>Staphylococcaceae</taxon>
        <taxon>Staphylococcus</taxon>
    </lineage>
</organism>
<dbReference type="GO" id="GO:0016491">
    <property type="term" value="F:oxidoreductase activity"/>
    <property type="evidence" value="ECO:0007669"/>
    <property type="project" value="UniProtKB-KW"/>
</dbReference>
<feature type="domain" description="Aminotransferase class V" evidence="8">
    <location>
        <begin position="28"/>
        <end position="330"/>
    </location>
</feature>
<feature type="binding site" evidence="4">
    <location>
        <position position="339"/>
    </location>
    <ligand>
        <name>substrate</name>
    </ligand>
</feature>
<keyword evidence="10" id="KW-0560">Oxidoreductase</keyword>
<dbReference type="Proteomes" id="UP000652995">
    <property type="component" value="Unassembled WGS sequence"/>
</dbReference>
<dbReference type="PIRSF" id="PIRSF000524">
    <property type="entry name" value="SPT"/>
    <property type="match status" value="1"/>
</dbReference>
<dbReference type="KEGG" id="smus:C7J88_03260"/>
<dbReference type="PANTHER" id="PTHR21152:SF40">
    <property type="entry name" value="ALANINE--GLYOXYLATE AMINOTRANSFERASE"/>
    <property type="match status" value="1"/>
</dbReference>
<feature type="modified residue" description="N6-(pyridoxal phosphate)lysine" evidence="5">
    <location>
        <position position="195"/>
    </location>
</feature>
<evidence type="ECO:0000313" key="11">
    <source>
        <dbReference type="Proteomes" id="UP000243706"/>
    </source>
</evidence>
<dbReference type="Pfam" id="PF00266">
    <property type="entry name" value="Aminotran_5"/>
    <property type="match status" value="1"/>
</dbReference>
<dbReference type="EC" id="1.12.-.-" evidence="10"/>
<dbReference type="OrthoDB" id="389074at2"/>
<evidence type="ECO:0000256" key="5">
    <source>
        <dbReference type="PIRSR" id="PIRSR000524-50"/>
    </source>
</evidence>
<evidence type="ECO:0000259" key="8">
    <source>
        <dbReference type="Pfam" id="PF00266"/>
    </source>
</evidence>
<gene>
    <name evidence="9" type="ORF">GCM10007183_15730</name>
    <name evidence="10" type="ORF">SAMEA4412661_01310</name>
</gene>
<keyword evidence="3 5" id="KW-0663">Pyridoxal phosphate</keyword>
<keyword evidence="12" id="KW-1185">Reference proteome</keyword>
<dbReference type="Gene3D" id="3.90.1150.10">
    <property type="entry name" value="Aspartate Aminotransferase, domain 1"/>
    <property type="match status" value="1"/>
</dbReference>
<reference evidence="12" key="3">
    <citation type="journal article" date="2019" name="Int. J. Syst. Evol. Microbiol.">
        <title>The Global Catalogue of Microorganisms (GCM) 10K type strain sequencing project: providing services to taxonomists for standard genome sequencing and annotation.</title>
        <authorList>
            <consortium name="The Broad Institute Genomics Platform"/>
            <consortium name="The Broad Institute Genome Sequencing Center for Infectious Disease"/>
            <person name="Wu L."/>
            <person name="Ma J."/>
        </authorList>
    </citation>
    <scope>NUCLEOTIDE SEQUENCE [LARGE SCALE GENOMIC DNA]</scope>
    <source>
        <strain evidence="12">CCM 4175</strain>
    </source>
</reference>
<evidence type="ECO:0000313" key="9">
    <source>
        <dbReference type="EMBL" id="GGA92419.1"/>
    </source>
</evidence>
<dbReference type="InterPro" id="IPR015424">
    <property type="entry name" value="PyrdxlP-dep_Trfase"/>
</dbReference>
<dbReference type="Gene3D" id="3.40.640.10">
    <property type="entry name" value="Type I PLP-dependent aspartate aminotransferase-like (Major domain)"/>
    <property type="match status" value="1"/>
</dbReference>
<comment type="similarity">
    <text evidence="2 6">Belongs to the class-V pyridoxal-phosphate-dependent aminotransferase family.</text>
</comment>
<dbReference type="PROSITE" id="PS00595">
    <property type="entry name" value="AA_TRANSFER_CLASS_5"/>
    <property type="match status" value="1"/>
</dbReference>
<evidence type="ECO:0000256" key="3">
    <source>
        <dbReference type="ARBA" id="ARBA00022898"/>
    </source>
</evidence>
<evidence type="ECO:0000256" key="6">
    <source>
        <dbReference type="RuleBase" id="RU004075"/>
    </source>
</evidence>
<keyword evidence="10" id="KW-0032">Aminotransferase</keyword>
<evidence type="ECO:0000256" key="4">
    <source>
        <dbReference type="PIRSR" id="PIRSR000524-1"/>
    </source>
</evidence>
<dbReference type="GO" id="GO:0004760">
    <property type="term" value="F:L-serine-pyruvate transaminase activity"/>
    <property type="evidence" value="ECO:0007669"/>
    <property type="project" value="TreeGrafter"/>
</dbReference>
<evidence type="ECO:0000256" key="7">
    <source>
        <dbReference type="RuleBase" id="RU004504"/>
    </source>
</evidence>
<evidence type="ECO:0000256" key="2">
    <source>
        <dbReference type="ARBA" id="ARBA00009236"/>
    </source>
</evidence>
<protein>
    <submittedName>
        <fullName evidence="9">Aminotransferase class V</fullName>
    </submittedName>
    <submittedName>
        <fullName evidence="10">Class V aminotransferase</fullName>
        <ecNumber evidence="10">1.12.-.-</ecNumber>
    </submittedName>
</protein>